<name>A0ABV0WW12_9TELE</name>
<feature type="signal peptide" evidence="1">
    <location>
        <begin position="1"/>
        <end position="29"/>
    </location>
</feature>
<evidence type="ECO:0000256" key="1">
    <source>
        <dbReference type="SAM" id="SignalP"/>
    </source>
</evidence>
<dbReference type="Proteomes" id="UP001444071">
    <property type="component" value="Unassembled WGS sequence"/>
</dbReference>
<feature type="chain" id="PRO_5046631903" description="Secreted protein" evidence="1">
    <location>
        <begin position="30"/>
        <end position="107"/>
    </location>
</feature>
<protein>
    <recommendedName>
        <fullName evidence="4">Secreted protein</fullName>
    </recommendedName>
</protein>
<evidence type="ECO:0008006" key="4">
    <source>
        <dbReference type="Google" id="ProtNLM"/>
    </source>
</evidence>
<keyword evidence="3" id="KW-1185">Reference proteome</keyword>
<accession>A0ABV0WW12</accession>
<proteinExistence type="predicted"/>
<dbReference type="EMBL" id="JAHRIM010073043">
    <property type="protein sequence ID" value="MEQ2273828.1"/>
    <property type="molecule type" value="Genomic_DNA"/>
</dbReference>
<reference evidence="2 3" key="1">
    <citation type="submission" date="2021-06" db="EMBL/GenBank/DDBJ databases">
        <authorList>
            <person name="Palmer J.M."/>
        </authorList>
    </citation>
    <scope>NUCLEOTIDE SEQUENCE [LARGE SCALE GENOMIC DNA]</scope>
    <source>
        <strain evidence="2 3">XR_2019</strain>
        <tissue evidence="2">Muscle</tissue>
    </source>
</reference>
<sequence length="107" mass="11918">MNRKQAKSPLSVCWLTFDLIAVFSNTLLSVPPSDGTKYELYRKGRKSRVDLRNPLIQQLWRKGGWMDGWMDGVGREIKSISSGGPVTSTAAGVENLDWSAEFCPQPS</sequence>
<comment type="caution">
    <text evidence="2">The sequence shown here is derived from an EMBL/GenBank/DDBJ whole genome shotgun (WGS) entry which is preliminary data.</text>
</comment>
<keyword evidence="1" id="KW-0732">Signal</keyword>
<evidence type="ECO:0000313" key="3">
    <source>
        <dbReference type="Proteomes" id="UP001444071"/>
    </source>
</evidence>
<organism evidence="2 3">
    <name type="scientific">Xenotaenia resolanae</name>
    <dbReference type="NCBI Taxonomy" id="208358"/>
    <lineage>
        <taxon>Eukaryota</taxon>
        <taxon>Metazoa</taxon>
        <taxon>Chordata</taxon>
        <taxon>Craniata</taxon>
        <taxon>Vertebrata</taxon>
        <taxon>Euteleostomi</taxon>
        <taxon>Actinopterygii</taxon>
        <taxon>Neopterygii</taxon>
        <taxon>Teleostei</taxon>
        <taxon>Neoteleostei</taxon>
        <taxon>Acanthomorphata</taxon>
        <taxon>Ovalentaria</taxon>
        <taxon>Atherinomorphae</taxon>
        <taxon>Cyprinodontiformes</taxon>
        <taxon>Goodeidae</taxon>
        <taxon>Xenotaenia</taxon>
    </lineage>
</organism>
<evidence type="ECO:0000313" key="2">
    <source>
        <dbReference type="EMBL" id="MEQ2273828.1"/>
    </source>
</evidence>
<gene>
    <name evidence="2" type="ORF">XENORESO_009576</name>
</gene>